<feature type="binding site" evidence="11">
    <location>
        <begin position="226"/>
        <end position="237"/>
    </location>
    <ligand>
        <name>substrate</name>
    </ligand>
</feature>
<dbReference type="AlphaFoldDB" id="A0A060T1S5"/>
<evidence type="ECO:0000256" key="7">
    <source>
        <dbReference type="ARBA" id="ARBA00029885"/>
    </source>
</evidence>
<comment type="catalytic activity">
    <reaction evidence="9">
        <text>a 5'-end (N(7)-methyl 5'-triphosphoguanosine)-ribonucleoside in mRNA + H2O = N(7)-methyl-GMP + a 5'-end diphospho-ribonucleoside in mRNA + 2 H(+)</text>
        <dbReference type="Rhea" id="RHEA:65388"/>
        <dbReference type="Rhea" id="RHEA-COMP:17165"/>
        <dbReference type="Rhea" id="RHEA-COMP:17167"/>
        <dbReference type="ChEBI" id="CHEBI:15377"/>
        <dbReference type="ChEBI" id="CHEBI:15378"/>
        <dbReference type="ChEBI" id="CHEBI:58285"/>
        <dbReference type="ChEBI" id="CHEBI:156461"/>
        <dbReference type="ChEBI" id="CHEBI:167616"/>
        <dbReference type="EC" id="3.6.1.59"/>
    </reaction>
</comment>
<feature type="binding site" evidence="11">
    <location>
        <position position="143"/>
    </location>
    <ligand>
        <name>substrate</name>
    </ligand>
</feature>
<dbReference type="Pfam" id="PF11969">
    <property type="entry name" value="DcpS_C"/>
    <property type="match status" value="1"/>
</dbReference>
<evidence type="ECO:0000256" key="2">
    <source>
        <dbReference type="ARBA" id="ARBA00010208"/>
    </source>
</evidence>
<feature type="binding site" evidence="11">
    <location>
        <position position="165"/>
    </location>
    <ligand>
        <name>substrate</name>
    </ligand>
</feature>
<dbReference type="FunFam" id="3.30.428.10:FF:000006">
    <property type="entry name" value="m7GpppX diphosphatase"/>
    <property type="match status" value="1"/>
</dbReference>
<dbReference type="GO" id="GO:0000340">
    <property type="term" value="F:RNA 7-methylguanosine cap binding"/>
    <property type="evidence" value="ECO:0007669"/>
    <property type="project" value="TreeGrafter"/>
</dbReference>
<dbReference type="PIRSF" id="PIRSF028973">
    <property type="entry name" value="Scavenger_mRNA_decap_enz"/>
    <property type="match status" value="1"/>
</dbReference>
<feature type="active site" description="Nucleophile" evidence="10">
    <location>
        <position position="235"/>
    </location>
</feature>
<evidence type="ECO:0000256" key="10">
    <source>
        <dbReference type="PIRSR" id="PIRSR028973-1"/>
    </source>
</evidence>
<dbReference type="PhylomeDB" id="A0A060T1S5"/>
<dbReference type="Gene3D" id="3.30.428.10">
    <property type="entry name" value="HIT-like"/>
    <property type="match status" value="1"/>
</dbReference>
<dbReference type="SUPFAM" id="SSF54197">
    <property type="entry name" value="HIT-like"/>
    <property type="match status" value="1"/>
</dbReference>
<evidence type="ECO:0000256" key="8">
    <source>
        <dbReference type="ARBA" id="ARBA00030609"/>
    </source>
</evidence>
<name>A0A060T1S5_BLAAD</name>
<protein>
    <recommendedName>
        <fullName evidence="4">m7GpppX diphosphatase</fullName>
        <ecNumber evidence="3">3.6.1.59</ecNumber>
    </recommendedName>
    <alternativeName>
        <fullName evidence="8">Decapping scavenger enzyme</fullName>
    </alternativeName>
    <alternativeName>
        <fullName evidence="7">Scavenger mRNA-decapping enzyme DcpS</fullName>
    </alternativeName>
</protein>
<evidence type="ECO:0000256" key="1">
    <source>
        <dbReference type="ARBA" id="ARBA00004123"/>
    </source>
</evidence>
<dbReference type="GO" id="GO:0140932">
    <property type="term" value="F:5'-(N(7)-methyl 5'-triphosphoguanosine)-[mRNA] diphosphatase activity"/>
    <property type="evidence" value="ECO:0007669"/>
    <property type="project" value="UniProtKB-EC"/>
</dbReference>
<dbReference type="GO" id="GO:0000932">
    <property type="term" value="C:P-body"/>
    <property type="evidence" value="ECO:0007669"/>
    <property type="project" value="TreeGrafter"/>
</dbReference>
<dbReference type="InterPro" id="IPR008594">
    <property type="entry name" value="DcpS/DCS2"/>
</dbReference>
<dbReference type="InterPro" id="IPR036265">
    <property type="entry name" value="HIT-like_sf"/>
</dbReference>
<feature type="binding site" evidence="11">
    <location>
        <position position="133"/>
    </location>
    <ligand>
        <name>substrate</name>
    </ligand>
</feature>
<dbReference type="PANTHER" id="PTHR12978">
    <property type="entry name" value="HISTIDINE TRIAD HIT PROTEIN MEMBER"/>
    <property type="match status" value="1"/>
</dbReference>
<dbReference type="Pfam" id="PF05652">
    <property type="entry name" value="DcpS"/>
    <property type="match status" value="1"/>
</dbReference>
<feature type="binding site" evidence="11">
    <location>
        <position position="163"/>
    </location>
    <ligand>
        <name>substrate</name>
    </ligand>
</feature>
<evidence type="ECO:0000256" key="9">
    <source>
        <dbReference type="ARBA" id="ARBA00048222"/>
    </source>
</evidence>
<sequence length="295" mass="34366">MAELVKRFKYKETLGTNSLMKTITLLGTIDDKDAIVTLQKLQFAEDEDFFKDLGVDEIRNLDCNDVYSWNVATVIQDINSRPGAKINVIYPATETHIKKYRTQKRKVIVETPEMYKQAVVPYIEKMKGDRIKWVYNILHEGKEADRVVFRSDDPDHGFVMLPDMKWDRKSIESLYLVAIVVRHDLSSIRDLRKDHIPVLKKIKQIILDVVPQKYDIGADELKIYFHYQPSYYHLHIHVANIAHEQMDFGKSILLDNVIDQLNHLGPNGMEEATLTYFIGENHELYGQFQQLTNQA</sequence>
<evidence type="ECO:0000313" key="12">
    <source>
        <dbReference type="EMBL" id="CDP34908.1"/>
    </source>
</evidence>
<dbReference type="InterPro" id="IPR011145">
    <property type="entry name" value="Scavenger_mRNA_decap_enz_N"/>
</dbReference>
<accession>A0A060T1S5</accession>
<reference evidence="12" key="2">
    <citation type="submission" date="2014-06" db="EMBL/GenBank/DDBJ databases">
        <title>The complete genome of Blastobotrys (Arxula) adeninivorans LS3 - a yeast of biotechnological interest.</title>
        <authorList>
            <person name="Kunze G."/>
            <person name="Gaillardin C."/>
            <person name="Czernicka M."/>
            <person name="Durrens P."/>
            <person name="Martin T."/>
            <person name="Boer E."/>
            <person name="Gabaldon T."/>
            <person name="Cruz J."/>
            <person name="Talla E."/>
            <person name="Marck C."/>
            <person name="Goffeau A."/>
            <person name="Barbe V."/>
            <person name="Baret P."/>
            <person name="Baronian K."/>
            <person name="Beier S."/>
            <person name="Bleykasten C."/>
            <person name="Bode R."/>
            <person name="Casaregola S."/>
            <person name="Despons L."/>
            <person name="Fairhead C."/>
            <person name="Giersberg M."/>
            <person name="Gierski P."/>
            <person name="Hahnel U."/>
            <person name="Hartmann A."/>
            <person name="Jankowska D."/>
            <person name="Jubin C."/>
            <person name="Jung P."/>
            <person name="Lafontaine I."/>
            <person name="Leh-Louis V."/>
            <person name="Lemaire M."/>
            <person name="Marcet-Houben M."/>
            <person name="Mascher M."/>
            <person name="Morel G."/>
            <person name="Richard G.-F."/>
            <person name="Riechen J."/>
            <person name="Sacerdot C."/>
            <person name="Sarkar A."/>
            <person name="Savel G."/>
            <person name="Schacherer J."/>
            <person name="Sherman D."/>
            <person name="Straub M.-L."/>
            <person name="Stein N."/>
            <person name="Thierry A."/>
            <person name="Trautwein-Schult A."/>
            <person name="Westhof E."/>
            <person name="Worch S."/>
            <person name="Dujon B."/>
            <person name="Souciet J.-L."/>
            <person name="Wincker P."/>
            <person name="Scholz U."/>
            <person name="Neuveglise N."/>
        </authorList>
    </citation>
    <scope>NUCLEOTIDE SEQUENCE</scope>
    <source>
        <strain evidence="12">LS3</strain>
    </source>
</reference>
<dbReference type="GO" id="GO:0000290">
    <property type="term" value="P:deadenylation-dependent decapping of nuclear-transcribed mRNA"/>
    <property type="evidence" value="ECO:0007669"/>
    <property type="project" value="InterPro"/>
</dbReference>
<evidence type="ECO:0000256" key="4">
    <source>
        <dbReference type="ARBA" id="ARBA00015636"/>
    </source>
</evidence>
<dbReference type="SUPFAM" id="SSF102860">
    <property type="entry name" value="mRNA decapping enzyme DcpS N-terminal domain"/>
    <property type="match status" value="1"/>
</dbReference>
<proteinExistence type="inferred from homology"/>
<comment type="subcellular location">
    <subcellularLocation>
        <location evidence="1">Nucleus</location>
    </subcellularLocation>
</comment>
<evidence type="ECO:0000256" key="5">
    <source>
        <dbReference type="ARBA" id="ARBA00022801"/>
    </source>
</evidence>
<dbReference type="EC" id="3.6.1.59" evidence="3"/>
<keyword evidence="5" id="KW-0378">Hydrolase</keyword>
<dbReference type="EMBL" id="HG937693">
    <property type="protein sequence ID" value="CDP34908.1"/>
    <property type="molecule type" value="Genomic_DNA"/>
</dbReference>
<keyword evidence="6" id="KW-0539">Nucleus</keyword>
<comment type="similarity">
    <text evidence="2">Belongs to the HIT family.</text>
</comment>
<dbReference type="GO" id="GO:0005634">
    <property type="term" value="C:nucleus"/>
    <property type="evidence" value="ECO:0007669"/>
    <property type="project" value="UniProtKB-SubCell"/>
</dbReference>
<evidence type="ECO:0000256" key="6">
    <source>
        <dbReference type="ARBA" id="ARBA00023242"/>
    </source>
</evidence>
<reference evidence="12" key="1">
    <citation type="submission" date="2014-02" db="EMBL/GenBank/DDBJ databases">
        <authorList>
            <person name="Genoscope - CEA"/>
        </authorList>
    </citation>
    <scope>NUCLEOTIDE SEQUENCE</scope>
    <source>
        <strain evidence="12">LS3</strain>
    </source>
</reference>
<evidence type="ECO:0000256" key="11">
    <source>
        <dbReference type="PIRSR" id="PIRSR028973-2"/>
    </source>
</evidence>
<gene>
    <name evidence="12" type="ORF">GNLVRS02_ARAD1C23232g</name>
</gene>
<organism evidence="12">
    <name type="scientific">Blastobotrys adeninivorans</name>
    <name type="common">Yeast</name>
    <name type="synonym">Arxula adeninivorans</name>
    <dbReference type="NCBI Taxonomy" id="409370"/>
    <lineage>
        <taxon>Eukaryota</taxon>
        <taxon>Fungi</taxon>
        <taxon>Dikarya</taxon>
        <taxon>Ascomycota</taxon>
        <taxon>Saccharomycotina</taxon>
        <taxon>Dipodascomycetes</taxon>
        <taxon>Dipodascales</taxon>
        <taxon>Trichomonascaceae</taxon>
        <taxon>Blastobotrys</taxon>
    </lineage>
</organism>
<dbReference type="PANTHER" id="PTHR12978:SF0">
    <property type="entry name" value="M7GPPPX DIPHOSPHATASE"/>
    <property type="match status" value="1"/>
</dbReference>
<dbReference type="Gene3D" id="3.30.200.40">
    <property type="entry name" value="Scavenger mRNA decapping enzyme, N-terminal domain"/>
    <property type="match status" value="1"/>
</dbReference>
<evidence type="ECO:0000256" key="3">
    <source>
        <dbReference type="ARBA" id="ARBA00012520"/>
    </source>
</evidence>